<dbReference type="GO" id="GO:0015031">
    <property type="term" value="P:protein transport"/>
    <property type="evidence" value="ECO:0007669"/>
    <property type="project" value="UniProtKB-KW"/>
</dbReference>
<evidence type="ECO:0000256" key="7">
    <source>
        <dbReference type="RuleBase" id="RU003879"/>
    </source>
</evidence>
<comment type="subcellular location">
    <subcellularLocation>
        <location evidence="1">Cell membrane</location>
        <topology evidence="1">Single-pass membrane protein</topology>
    </subcellularLocation>
    <subcellularLocation>
        <location evidence="7">Cell membrane</location>
        <topology evidence="7">Single-pass type II membrane protein</topology>
    </subcellularLocation>
</comment>
<evidence type="ECO:0000256" key="6">
    <source>
        <dbReference type="ARBA" id="ARBA00023136"/>
    </source>
</evidence>
<dbReference type="AlphaFoldDB" id="I2GEW8"/>
<keyword evidence="5 8" id="KW-1133">Transmembrane helix</keyword>
<evidence type="ECO:0000256" key="8">
    <source>
        <dbReference type="SAM" id="Phobius"/>
    </source>
</evidence>
<keyword evidence="3" id="KW-1003">Cell membrane</keyword>
<accession>I2GEW8</accession>
<keyword evidence="7" id="KW-0813">Transport</keyword>
<keyword evidence="6 8" id="KW-0472">Membrane</keyword>
<evidence type="ECO:0000256" key="5">
    <source>
        <dbReference type="ARBA" id="ARBA00022989"/>
    </source>
</evidence>
<sequence length="210" mass="24231">MNSLLWILNGRDIITQTDYCSMRAIRQTHRIPRVDLTPFVSIAMILITFFIWMKQVQRSSVVSLYMANNAKFESYQPLSACLYLLEQDKIGYLTYVADDMASYVETTYSANGLRARLLTMASAKDPVVLIKPTAQSTIKNLVDVVDELAINKRIKFELVNRLAKEEQQMILAYKNYIKSSSRQPIPLNVRLYRRGQYVVHCQYTSVRATK</sequence>
<proteinExistence type="inferred from homology"/>
<comment type="caution">
    <text evidence="9">The sequence shown here is derived from an EMBL/GenBank/DDBJ whole genome shotgun (WGS) entry which is preliminary data.</text>
</comment>
<reference evidence="9 10" key="1">
    <citation type="journal article" date="2012" name="J. Bacteriol.">
        <title>Genome Sequence of the Filamentous Bacterium Fibrisoma limi BUZ 3T.</title>
        <authorList>
            <person name="Filippini M."/>
            <person name="Qi W."/>
            <person name="Jaenicke S."/>
            <person name="Goesmann A."/>
            <person name="Smits T.H."/>
            <person name="Bagheri H.C."/>
        </authorList>
    </citation>
    <scope>NUCLEOTIDE SEQUENCE [LARGE SCALE GENOMIC DNA]</scope>
    <source>
        <strain evidence="10">BUZ 3T</strain>
    </source>
</reference>
<dbReference type="GO" id="GO:0005886">
    <property type="term" value="C:plasma membrane"/>
    <property type="evidence" value="ECO:0007669"/>
    <property type="project" value="UniProtKB-SubCell"/>
</dbReference>
<feature type="transmembrane region" description="Helical" evidence="8">
    <location>
        <begin position="36"/>
        <end position="53"/>
    </location>
</feature>
<evidence type="ECO:0000313" key="10">
    <source>
        <dbReference type="Proteomes" id="UP000009309"/>
    </source>
</evidence>
<dbReference type="InterPro" id="IPR003400">
    <property type="entry name" value="ExbD"/>
</dbReference>
<dbReference type="eggNOG" id="COG0848">
    <property type="taxonomic scope" value="Bacteria"/>
</dbReference>
<keyword evidence="7" id="KW-0653">Protein transport</keyword>
<evidence type="ECO:0000256" key="1">
    <source>
        <dbReference type="ARBA" id="ARBA00004162"/>
    </source>
</evidence>
<keyword evidence="4 7" id="KW-0812">Transmembrane</keyword>
<keyword evidence="10" id="KW-1185">Reference proteome</keyword>
<dbReference type="Proteomes" id="UP000009309">
    <property type="component" value="Unassembled WGS sequence"/>
</dbReference>
<evidence type="ECO:0000256" key="2">
    <source>
        <dbReference type="ARBA" id="ARBA00005811"/>
    </source>
</evidence>
<evidence type="ECO:0000313" key="9">
    <source>
        <dbReference type="EMBL" id="CCH52443.1"/>
    </source>
</evidence>
<organism evidence="9 10">
    <name type="scientific">Fibrisoma limi BUZ 3</name>
    <dbReference type="NCBI Taxonomy" id="1185876"/>
    <lineage>
        <taxon>Bacteria</taxon>
        <taxon>Pseudomonadati</taxon>
        <taxon>Bacteroidota</taxon>
        <taxon>Cytophagia</taxon>
        <taxon>Cytophagales</taxon>
        <taxon>Spirosomataceae</taxon>
        <taxon>Fibrisoma</taxon>
    </lineage>
</organism>
<evidence type="ECO:0000256" key="3">
    <source>
        <dbReference type="ARBA" id="ARBA00022475"/>
    </source>
</evidence>
<dbReference type="EMBL" id="CAIT01000005">
    <property type="protein sequence ID" value="CCH52443.1"/>
    <property type="molecule type" value="Genomic_DNA"/>
</dbReference>
<dbReference type="Pfam" id="PF02472">
    <property type="entry name" value="ExbD"/>
    <property type="match status" value="1"/>
</dbReference>
<dbReference type="GO" id="GO:0022857">
    <property type="term" value="F:transmembrane transporter activity"/>
    <property type="evidence" value="ECO:0007669"/>
    <property type="project" value="InterPro"/>
</dbReference>
<name>I2GEW8_9BACT</name>
<dbReference type="STRING" id="1185876.BN8_01446"/>
<comment type="similarity">
    <text evidence="2 7">Belongs to the ExbD/TolR family.</text>
</comment>
<dbReference type="OrthoDB" id="952702at2"/>
<gene>
    <name evidence="9" type="ORF">BN8_01446</name>
</gene>
<evidence type="ECO:0000256" key="4">
    <source>
        <dbReference type="ARBA" id="ARBA00022692"/>
    </source>
</evidence>
<protein>
    <submittedName>
        <fullName evidence="9">Biopolymer transport protein ExbD/TolR</fullName>
    </submittedName>
</protein>